<dbReference type="GeneID" id="103308159"/>
<dbReference type="Proteomes" id="UP000007819">
    <property type="component" value="Chromosome X"/>
</dbReference>
<name>A0A8R1WYB2_ACYPI</name>
<dbReference type="RefSeq" id="XP_008179324.1">
    <property type="nucleotide sequence ID" value="XM_008181102.1"/>
</dbReference>
<reference evidence="4" key="1">
    <citation type="submission" date="2010-06" db="EMBL/GenBank/DDBJ databases">
        <authorList>
            <person name="Jiang H."/>
            <person name="Abraham K."/>
            <person name="Ali S."/>
            <person name="Alsbrooks S.L."/>
            <person name="Anim B.N."/>
            <person name="Anosike U.S."/>
            <person name="Attaway T."/>
            <person name="Bandaranaike D.P."/>
            <person name="Battles P.K."/>
            <person name="Bell S.N."/>
            <person name="Bell A.V."/>
            <person name="Beltran B."/>
            <person name="Bickham C."/>
            <person name="Bustamante Y."/>
            <person name="Caleb T."/>
            <person name="Canada A."/>
            <person name="Cardenas V."/>
            <person name="Carter K."/>
            <person name="Chacko J."/>
            <person name="Chandrabose M.N."/>
            <person name="Chavez D."/>
            <person name="Chavez A."/>
            <person name="Chen L."/>
            <person name="Chu H.-S."/>
            <person name="Claassen K.J."/>
            <person name="Cockrell R."/>
            <person name="Collins M."/>
            <person name="Cooper J.A."/>
            <person name="Cree A."/>
            <person name="Curry S.M."/>
            <person name="Da Y."/>
            <person name="Dao M.D."/>
            <person name="Das B."/>
            <person name="Davila M.-L."/>
            <person name="Davy-Carroll L."/>
            <person name="Denson S."/>
            <person name="Dinh H."/>
            <person name="Ebong V.E."/>
            <person name="Edwards J.R."/>
            <person name="Egan A."/>
            <person name="El-Daye J."/>
            <person name="Escobedo L."/>
            <person name="Fernandez S."/>
            <person name="Fernando P.R."/>
            <person name="Flagg N."/>
            <person name="Forbes L.D."/>
            <person name="Fowler R.G."/>
            <person name="Fu Q."/>
            <person name="Gabisi R.A."/>
            <person name="Ganer J."/>
            <person name="Garbino Pronczuk A."/>
            <person name="Garcia R.M."/>
            <person name="Garner T."/>
            <person name="Garrett T.E."/>
            <person name="Gonzalez D.A."/>
            <person name="Hamid H."/>
            <person name="Hawkins E.S."/>
            <person name="Hirani K."/>
            <person name="Hogues M.E."/>
            <person name="Hollins B."/>
            <person name="Hsiao C.-H."/>
            <person name="Jabil R."/>
            <person name="James M.L."/>
            <person name="Jhangiani S.N."/>
            <person name="Johnson B."/>
            <person name="Johnson Q."/>
            <person name="Joshi V."/>
            <person name="Kalu J.B."/>
            <person name="Kam C."/>
            <person name="Kashfia A."/>
            <person name="Keebler J."/>
            <person name="Kisamo H."/>
            <person name="Kovar C.L."/>
            <person name="Lago L.A."/>
            <person name="Lai C.-Y."/>
            <person name="Laidlaw J."/>
            <person name="Lara F."/>
            <person name="Le T.-K."/>
            <person name="Lee S.L."/>
            <person name="Legall F.H."/>
            <person name="Lemon S.J."/>
            <person name="Lewis L.R."/>
            <person name="Li B."/>
            <person name="Liu Y."/>
            <person name="Liu Y.-S."/>
            <person name="Lopez J."/>
            <person name="Lozado R.J."/>
            <person name="Lu J."/>
            <person name="Madu R.C."/>
            <person name="Maheshwari M."/>
            <person name="Maheshwari R."/>
            <person name="Malloy K."/>
            <person name="Martinez E."/>
            <person name="Mathew T."/>
            <person name="Mercado I.C."/>
            <person name="Mercado C."/>
            <person name="Meyer B."/>
            <person name="Montgomery K."/>
            <person name="Morgan M.B."/>
            <person name="Munidasa M."/>
            <person name="Nazareth L.V."/>
            <person name="Nelson J."/>
            <person name="Ng B.M."/>
            <person name="Nguyen N.B."/>
            <person name="Nguyen P.Q."/>
            <person name="Nguyen T."/>
            <person name="Obregon M."/>
            <person name="Okwuonu G.O."/>
            <person name="Onwere C.G."/>
            <person name="Orozco G."/>
            <person name="Parra A."/>
            <person name="Patel S."/>
            <person name="Patil S."/>
            <person name="Perez A."/>
            <person name="Perez Y."/>
            <person name="Pham C."/>
            <person name="Primus E.L."/>
            <person name="Pu L.-L."/>
            <person name="Puazo M."/>
            <person name="Qin X."/>
            <person name="Quiroz J.B."/>
            <person name="Reese J."/>
            <person name="Richards S."/>
            <person name="Rives C.M."/>
            <person name="Robberts R."/>
            <person name="Ruiz S.J."/>
            <person name="Ruiz M.J."/>
            <person name="Santibanez J."/>
            <person name="Schneider B.W."/>
            <person name="Sisson I."/>
            <person name="Smith M."/>
            <person name="Sodergren E."/>
            <person name="Song X.-Z."/>
            <person name="Song B.B."/>
            <person name="Summersgill H."/>
            <person name="Thelus R."/>
            <person name="Thornton R.D."/>
            <person name="Trejos Z.Y."/>
            <person name="Usmani K."/>
            <person name="Vattathil S."/>
            <person name="Villasana D."/>
            <person name="Walker D.L."/>
            <person name="Wang S."/>
            <person name="Wang K."/>
            <person name="White C.S."/>
            <person name="Williams A.C."/>
            <person name="Williamson J."/>
            <person name="Wilson K."/>
            <person name="Woghiren I.O."/>
            <person name="Woodworth J.R."/>
            <person name="Worley K.C."/>
            <person name="Wright R.A."/>
            <person name="Wu W."/>
            <person name="Young L."/>
            <person name="Zhang L."/>
            <person name="Zhang J."/>
            <person name="Zhu Y."/>
            <person name="Muzny D.M."/>
            <person name="Weinstock G."/>
            <person name="Gibbs R.A."/>
        </authorList>
    </citation>
    <scope>NUCLEOTIDE SEQUENCE [LARGE SCALE GENOMIC DNA]</scope>
    <source>
        <strain evidence="4">LSR1</strain>
    </source>
</reference>
<accession>A0A8R1WYB2</accession>
<dbReference type="InterPro" id="IPR044822">
    <property type="entry name" value="Myb_DNA-bind_4"/>
</dbReference>
<dbReference type="AlphaFoldDB" id="A0A8R1WYB2"/>
<dbReference type="Gene3D" id="1.10.10.60">
    <property type="entry name" value="Homeodomain-like"/>
    <property type="match status" value="1"/>
</dbReference>
<sequence>MYGMLMGAFRLEALYASTLMSAPNMAFAAQMLNKWWISQKKIWQSIADELVKNTYSVTGPQCQSKFGGLKRTYNSIKDHNGKSGNGPRTWPYFEIMDGLLGVKPYIIPIATVSSTGKRDQPEVDNSLASDISPHRELPKKKSNYSSSVDKVLLAIEENRKVSEENKENRHKEKMEQKREAINLLARLVNVLGQLKLF</sequence>
<evidence type="ECO:0000256" key="1">
    <source>
        <dbReference type="SAM" id="MobiDB-lite"/>
    </source>
</evidence>
<feature type="region of interest" description="Disordered" evidence="1">
    <location>
        <begin position="116"/>
        <end position="144"/>
    </location>
</feature>
<dbReference type="PANTHER" id="PTHR47595:SF1">
    <property type="entry name" value="MYB_SANT-LIKE DNA-BINDING DOMAIN-CONTAINING PROTEIN"/>
    <property type="match status" value="1"/>
</dbReference>
<dbReference type="OrthoDB" id="676304at2759"/>
<dbReference type="KEGG" id="api:103308159"/>
<dbReference type="EnsemblMetazoa" id="XM_008181102.1">
    <property type="protein sequence ID" value="XP_008179324.1"/>
    <property type="gene ID" value="LOC103308159"/>
</dbReference>
<keyword evidence="4" id="KW-1185">Reference proteome</keyword>
<organism evidence="3 4">
    <name type="scientific">Acyrthosiphon pisum</name>
    <name type="common">Pea aphid</name>
    <dbReference type="NCBI Taxonomy" id="7029"/>
    <lineage>
        <taxon>Eukaryota</taxon>
        <taxon>Metazoa</taxon>
        <taxon>Ecdysozoa</taxon>
        <taxon>Arthropoda</taxon>
        <taxon>Hexapoda</taxon>
        <taxon>Insecta</taxon>
        <taxon>Pterygota</taxon>
        <taxon>Neoptera</taxon>
        <taxon>Paraneoptera</taxon>
        <taxon>Hemiptera</taxon>
        <taxon>Sternorrhyncha</taxon>
        <taxon>Aphidomorpha</taxon>
        <taxon>Aphidoidea</taxon>
        <taxon>Aphididae</taxon>
        <taxon>Macrosiphini</taxon>
        <taxon>Acyrthosiphon</taxon>
    </lineage>
</organism>
<protein>
    <recommendedName>
        <fullName evidence="2">Myb/SANT-like DNA-binding domain-containing protein</fullName>
    </recommendedName>
</protein>
<reference evidence="3" key="2">
    <citation type="submission" date="2022-06" db="UniProtKB">
        <authorList>
            <consortium name="EnsemblMetazoa"/>
        </authorList>
    </citation>
    <scope>IDENTIFICATION</scope>
</reference>
<dbReference type="PANTHER" id="PTHR47595">
    <property type="entry name" value="HEAT SHOCK 70 KDA PROTEIN 14"/>
    <property type="match status" value="1"/>
</dbReference>
<evidence type="ECO:0000259" key="2">
    <source>
        <dbReference type="Pfam" id="PF13837"/>
    </source>
</evidence>
<evidence type="ECO:0000313" key="4">
    <source>
        <dbReference type="Proteomes" id="UP000007819"/>
    </source>
</evidence>
<feature type="domain" description="Myb/SANT-like DNA-binding" evidence="2">
    <location>
        <begin position="39"/>
        <end position="97"/>
    </location>
</feature>
<evidence type="ECO:0000313" key="3">
    <source>
        <dbReference type="EnsemblMetazoa" id="XP_008179324.1"/>
    </source>
</evidence>
<dbReference type="Pfam" id="PF13837">
    <property type="entry name" value="Myb_DNA-bind_4"/>
    <property type="match status" value="1"/>
</dbReference>
<proteinExistence type="predicted"/>